<gene>
    <name evidence="2" type="ORF">AACH00_18915</name>
</gene>
<keyword evidence="1" id="KW-0472">Membrane</keyword>
<keyword evidence="1" id="KW-1133">Transmembrane helix</keyword>
<protein>
    <submittedName>
        <fullName evidence="2">Uncharacterized protein</fullName>
    </submittedName>
</protein>
<sequence>MGVFSNLARALAVAGVIGALAYWLYSWMGVLGLLLCAPLAGKALASHLIQLASDAHGFVRFLVLRPRARFYAFRGIPVDVHRRVGEPTWVNVDDVRRILPRLPTAAVLARVHGARLKRIGMPAATCVQVDDLMAWLAPATDAHTTAFRDWLDRTVITSLDRIPSAQMPRARR</sequence>
<keyword evidence="1" id="KW-0812">Transmembrane</keyword>
<keyword evidence="3" id="KW-1185">Reference proteome</keyword>
<comment type="caution">
    <text evidence="2">The sequence shown here is derived from an EMBL/GenBank/DDBJ whole genome shotgun (WGS) entry which is preliminary data.</text>
</comment>
<feature type="transmembrane region" description="Helical" evidence="1">
    <location>
        <begin position="7"/>
        <end position="25"/>
    </location>
</feature>
<dbReference type="EMBL" id="JBBUTI010000017">
    <property type="protein sequence ID" value="MEK8048432.1"/>
    <property type="molecule type" value="Genomic_DNA"/>
</dbReference>
<organism evidence="2 3">
    <name type="scientific">Ideonella margarita</name>
    <dbReference type="NCBI Taxonomy" id="2984191"/>
    <lineage>
        <taxon>Bacteria</taxon>
        <taxon>Pseudomonadati</taxon>
        <taxon>Pseudomonadota</taxon>
        <taxon>Betaproteobacteria</taxon>
        <taxon>Burkholderiales</taxon>
        <taxon>Sphaerotilaceae</taxon>
        <taxon>Ideonella</taxon>
    </lineage>
</organism>
<evidence type="ECO:0000313" key="2">
    <source>
        <dbReference type="EMBL" id="MEK8048432.1"/>
    </source>
</evidence>
<evidence type="ECO:0000313" key="3">
    <source>
        <dbReference type="Proteomes" id="UP001379945"/>
    </source>
</evidence>
<evidence type="ECO:0000256" key="1">
    <source>
        <dbReference type="SAM" id="Phobius"/>
    </source>
</evidence>
<dbReference type="RefSeq" id="WP_341400744.1">
    <property type="nucleotide sequence ID" value="NZ_JBBUTI010000017.1"/>
</dbReference>
<reference evidence="2 3" key="1">
    <citation type="submission" date="2024-04" db="EMBL/GenBank/DDBJ databases">
        <title>Novel species of the genus Ideonella isolated from streams.</title>
        <authorList>
            <person name="Lu H."/>
        </authorList>
    </citation>
    <scope>NUCLEOTIDE SEQUENCE [LARGE SCALE GENOMIC DNA]</scope>
    <source>
        <strain evidence="2 3">LYT19W</strain>
    </source>
</reference>
<proteinExistence type="predicted"/>
<accession>A0ABU9C984</accession>
<name>A0ABU9C984_9BURK</name>
<dbReference type="Proteomes" id="UP001379945">
    <property type="component" value="Unassembled WGS sequence"/>
</dbReference>